<accession>A0A2W7HY95</accession>
<dbReference type="EMBL" id="QKYV01000006">
    <property type="protein sequence ID" value="PZW39028.1"/>
    <property type="molecule type" value="Genomic_DNA"/>
</dbReference>
<dbReference type="RefSeq" id="WP_111541460.1">
    <property type="nucleotide sequence ID" value="NZ_QKYV01000006.1"/>
</dbReference>
<gene>
    <name evidence="1" type="ORF">LX95_02166</name>
</gene>
<dbReference type="AlphaFoldDB" id="A0A2W7HY95"/>
<comment type="caution">
    <text evidence="1">The sequence shown here is derived from an EMBL/GenBank/DDBJ whole genome shotgun (WGS) entry which is preliminary data.</text>
</comment>
<sequence>MEFKISENIKRIELHDSSIDFLEINSDKIILTFDWAKLENYKEKNLDGIILGKCRLELCGIIETTFEITTDEETKTIGFPDDFQSRLDIIGENDSENDNHLRIGSIINYDGKLAWANWNLSFNKFDFYWNNHVTFEEWKNGAVAE</sequence>
<evidence type="ECO:0000313" key="2">
    <source>
        <dbReference type="Proteomes" id="UP000249542"/>
    </source>
</evidence>
<keyword evidence="2" id="KW-1185">Reference proteome</keyword>
<reference evidence="1 2" key="1">
    <citation type="submission" date="2018-06" db="EMBL/GenBank/DDBJ databases">
        <title>Genomic Encyclopedia of Archaeal and Bacterial Type Strains, Phase II (KMG-II): from individual species to whole genera.</title>
        <authorList>
            <person name="Goeker M."/>
        </authorList>
    </citation>
    <scope>NUCLEOTIDE SEQUENCE [LARGE SCALE GENOMIC DNA]</scope>
    <source>
        <strain evidence="1 2">DSM 15361</strain>
    </source>
</reference>
<dbReference type="Proteomes" id="UP000249542">
    <property type="component" value="Unassembled WGS sequence"/>
</dbReference>
<evidence type="ECO:0000313" key="1">
    <source>
        <dbReference type="EMBL" id="PZW39028.1"/>
    </source>
</evidence>
<organism evidence="1 2">
    <name type="scientific">Mesonia algae</name>
    <dbReference type="NCBI Taxonomy" id="213248"/>
    <lineage>
        <taxon>Bacteria</taxon>
        <taxon>Pseudomonadati</taxon>
        <taxon>Bacteroidota</taxon>
        <taxon>Flavobacteriia</taxon>
        <taxon>Flavobacteriales</taxon>
        <taxon>Flavobacteriaceae</taxon>
        <taxon>Mesonia</taxon>
    </lineage>
</organism>
<protein>
    <submittedName>
        <fullName evidence="1">Uncharacterized protein</fullName>
    </submittedName>
</protein>
<proteinExistence type="predicted"/>
<name>A0A2W7HY95_9FLAO</name>